<evidence type="ECO:0000313" key="1">
    <source>
        <dbReference type="EMBL" id="SOD69432.1"/>
    </source>
</evidence>
<gene>
    <name evidence="1" type="ORF">SAMN02746062_01676</name>
</gene>
<keyword evidence="2" id="KW-1185">Reference proteome</keyword>
<sequence length="97" mass="11743">MFFTHLNDFFEMLNHPSVELDEWYLADFIEQNVDVLQSHQAFDILVQFVSYLLQHDYGDFEYEIRTIIAALKRQADTNEIFWTEVQQNQFNHYFQAA</sequence>
<dbReference type="EMBL" id="OCNF01000015">
    <property type="protein sequence ID" value="SOD69432.1"/>
    <property type="molecule type" value="Genomic_DNA"/>
</dbReference>
<accession>A0A286EET9</accession>
<protein>
    <submittedName>
        <fullName evidence="1">Uncharacterized protein</fullName>
    </submittedName>
</protein>
<dbReference type="AlphaFoldDB" id="A0A286EET9"/>
<dbReference type="Proteomes" id="UP000219669">
    <property type="component" value="Unassembled WGS sequence"/>
</dbReference>
<evidence type="ECO:0000313" key="2">
    <source>
        <dbReference type="Proteomes" id="UP000219669"/>
    </source>
</evidence>
<name>A0A286EET9_9NEIS</name>
<reference evidence="1 2" key="1">
    <citation type="submission" date="2017-09" db="EMBL/GenBank/DDBJ databases">
        <authorList>
            <person name="Ehlers B."/>
            <person name="Leendertz F.H."/>
        </authorList>
    </citation>
    <scope>NUCLEOTIDE SEQUENCE [LARGE SCALE GENOMIC DNA]</scope>
    <source>
        <strain evidence="1 2">DSM 16848</strain>
    </source>
</reference>
<proteinExistence type="predicted"/>
<organism evidence="1 2">
    <name type="scientific">Alysiella filiformis DSM 16848</name>
    <dbReference type="NCBI Taxonomy" id="1120981"/>
    <lineage>
        <taxon>Bacteria</taxon>
        <taxon>Pseudomonadati</taxon>
        <taxon>Pseudomonadota</taxon>
        <taxon>Betaproteobacteria</taxon>
        <taxon>Neisseriales</taxon>
        <taxon>Neisseriaceae</taxon>
        <taxon>Alysiella</taxon>
    </lineage>
</organism>